<name>A0A418IEG1_9STAP</name>
<dbReference type="InterPro" id="IPR050161">
    <property type="entry name" value="Siro_Cobalamin_biosynth"/>
</dbReference>
<keyword evidence="5" id="KW-0627">Porphyrin biosynthesis</keyword>
<comment type="similarity">
    <text evidence="6">Belongs to the precorrin methyltransferase family.</text>
</comment>
<evidence type="ECO:0000313" key="9">
    <source>
        <dbReference type="Proteomes" id="UP000286317"/>
    </source>
</evidence>
<dbReference type="NCBIfam" id="NF004790">
    <property type="entry name" value="PRK06136.1"/>
    <property type="match status" value="1"/>
</dbReference>
<gene>
    <name evidence="8" type="primary">cobA</name>
    <name evidence="8" type="ORF">BU112_09320</name>
</gene>
<evidence type="ECO:0000259" key="7">
    <source>
        <dbReference type="Pfam" id="PF00590"/>
    </source>
</evidence>
<evidence type="ECO:0000256" key="5">
    <source>
        <dbReference type="ARBA" id="ARBA00023244"/>
    </source>
</evidence>
<dbReference type="GO" id="GO:0019354">
    <property type="term" value="P:siroheme biosynthetic process"/>
    <property type="evidence" value="ECO:0007669"/>
    <property type="project" value="InterPro"/>
</dbReference>
<dbReference type="InterPro" id="IPR014777">
    <property type="entry name" value="4pyrrole_Mease_sub1"/>
</dbReference>
<dbReference type="PROSITE" id="PS00840">
    <property type="entry name" value="SUMT_2"/>
    <property type="match status" value="1"/>
</dbReference>
<dbReference type="InterPro" id="IPR000878">
    <property type="entry name" value="4pyrrol_Mease"/>
</dbReference>
<evidence type="ECO:0000313" key="8">
    <source>
        <dbReference type="EMBL" id="RIM99759.1"/>
    </source>
</evidence>
<dbReference type="InterPro" id="IPR014776">
    <property type="entry name" value="4pyrrole_Mease_sub2"/>
</dbReference>
<dbReference type="Gene3D" id="3.30.950.10">
    <property type="entry name" value="Methyltransferase, Cobalt-precorrin-4 Transmethylase, Domain 2"/>
    <property type="match status" value="1"/>
</dbReference>
<keyword evidence="4" id="KW-0949">S-adenosyl-L-methionine</keyword>
<dbReference type="RefSeq" id="WP_119586102.1">
    <property type="nucleotide sequence ID" value="NZ_JAWVBH010000001.1"/>
</dbReference>
<keyword evidence="9" id="KW-1185">Reference proteome</keyword>
<protein>
    <recommendedName>
        <fullName evidence="1">uroporphyrinogen-III C-methyltransferase</fullName>
        <ecNumber evidence="1">2.1.1.107</ecNumber>
    </recommendedName>
</protein>
<organism evidence="8 9">
    <name type="scientific">Staphylococcus shinii</name>
    <dbReference type="NCBI Taxonomy" id="2912228"/>
    <lineage>
        <taxon>Bacteria</taxon>
        <taxon>Bacillati</taxon>
        <taxon>Bacillota</taxon>
        <taxon>Bacilli</taxon>
        <taxon>Bacillales</taxon>
        <taxon>Staphylococcaceae</taxon>
        <taxon>Staphylococcus</taxon>
    </lineage>
</organism>
<keyword evidence="2 6" id="KW-0489">Methyltransferase</keyword>
<dbReference type="AlphaFoldDB" id="A0A418IEG1"/>
<reference evidence="8 9" key="1">
    <citation type="journal article" date="2016" name="Front. Microbiol.">
        <title>Comprehensive Phylogenetic Analysis of Bovine Non-aureus Staphylococci Species Based on Whole-Genome Sequencing.</title>
        <authorList>
            <person name="Naushad S."/>
            <person name="Barkema H.W."/>
            <person name="Luby C."/>
            <person name="Condas L.A."/>
            <person name="Nobrega D.B."/>
            <person name="Carson D.A."/>
            <person name="De Buck J."/>
        </authorList>
    </citation>
    <scope>NUCLEOTIDE SEQUENCE [LARGE SCALE GENOMIC DNA]</scope>
    <source>
        <strain evidence="8 9">SNUC 4554</strain>
    </source>
</reference>
<dbReference type="GO" id="GO:0032259">
    <property type="term" value="P:methylation"/>
    <property type="evidence" value="ECO:0007669"/>
    <property type="project" value="UniProtKB-KW"/>
</dbReference>
<keyword evidence="3 6" id="KW-0808">Transferase</keyword>
<dbReference type="EMBL" id="QXUF01000064">
    <property type="protein sequence ID" value="RIM99759.1"/>
    <property type="molecule type" value="Genomic_DNA"/>
</dbReference>
<dbReference type="PANTHER" id="PTHR45790">
    <property type="entry name" value="SIROHEME SYNTHASE-RELATED"/>
    <property type="match status" value="1"/>
</dbReference>
<dbReference type="NCBIfam" id="TIGR01469">
    <property type="entry name" value="cobA_cysG_Cterm"/>
    <property type="match status" value="1"/>
</dbReference>
<dbReference type="InterPro" id="IPR003043">
    <property type="entry name" value="Uropor_MeTrfase_CS"/>
</dbReference>
<dbReference type="Proteomes" id="UP000286317">
    <property type="component" value="Unassembled WGS sequence"/>
</dbReference>
<feature type="domain" description="Tetrapyrrole methylase" evidence="7">
    <location>
        <begin position="8"/>
        <end position="217"/>
    </location>
</feature>
<evidence type="ECO:0000256" key="2">
    <source>
        <dbReference type="ARBA" id="ARBA00022603"/>
    </source>
</evidence>
<dbReference type="Pfam" id="PF00590">
    <property type="entry name" value="TP_methylase"/>
    <property type="match status" value="1"/>
</dbReference>
<dbReference type="FunFam" id="3.40.1010.10:FF:000001">
    <property type="entry name" value="Siroheme synthase"/>
    <property type="match status" value="1"/>
</dbReference>
<dbReference type="CDD" id="cd11642">
    <property type="entry name" value="SUMT"/>
    <property type="match status" value="1"/>
</dbReference>
<sequence length="318" mass="35706">MHLVESGKVYLVGAGPGDPTLLTRKAEQLIRCADIILYDRLVNPFILQLAKPESEIIDVGKRPYQKHIQQSEINEQIISAARRHSCVVRLKGGDPAIFGRVQEEAVALSVQGIPFEIVPGITSASAAAAKMGIGLTARNVAKAITFTTASHCKGQVEALDLHSLMHGDTLAIYMGIKRLPQIVKQIYQETKIDFPIAIFYNVSTYHEQMISGHLTTIIKQVEAQDLEMTPGIIIIGKVMDMANEMFRNIDNTKRKNYLISGKRSLAIEKAFELYAAGHYCLIKIDSQQPYHKSQFKLYEQQEKDLEFDEHIFMDNYQS</sequence>
<evidence type="ECO:0000256" key="6">
    <source>
        <dbReference type="RuleBase" id="RU003960"/>
    </source>
</evidence>
<dbReference type="EC" id="2.1.1.107" evidence="1"/>
<dbReference type="PANTHER" id="PTHR45790:SF3">
    <property type="entry name" value="S-ADENOSYL-L-METHIONINE-DEPENDENT UROPORPHYRINOGEN III METHYLTRANSFERASE, CHLOROPLASTIC"/>
    <property type="match status" value="1"/>
</dbReference>
<dbReference type="InterPro" id="IPR035996">
    <property type="entry name" value="4pyrrol_Methylase_sf"/>
</dbReference>
<proteinExistence type="inferred from homology"/>
<evidence type="ECO:0000256" key="3">
    <source>
        <dbReference type="ARBA" id="ARBA00022679"/>
    </source>
</evidence>
<dbReference type="GO" id="GO:0004851">
    <property type="term" value="F:uroporphyrin-III C-methyltransferase activity"/>
    <property type="evidence" value="ECO:0007669"/>
    <property type="project" value="UniProtKB-EC"/>
</dbReference>
<comment type="caution">
    <text evidence="8">The sequence shown here is derived from an EMBL/GenBank/DDBJ whole genome shotgun (WGS) entry which is preliminary data.</text>
</comment>
<dbReference type="SUPFAM" id="SSF53790">
    <property type="entry name" value="Tetrapyrrole methylase"/>
    <property type="match status" value="1"/>
</dbReference>
<evidence type="ECO:0000256" key="4">
    <source>
        <dbReference type="ARBA" id="ARBA00022691"/>
    </source>
</evidence>
<dbReference type="InterPro" id="IPR006366">
    <property type="entry name" value="CobA/CysG_C"/>
</dbReference>
<evidence type="ECO:0000256" key="1">
    <source>
        <dbReference type="ARBA" id="ARBA00012162"/>
    </source>
</evidence>
<dbReference type="OrthoDB" id="9815856at2"/>
<accession>A0A418IEG1</accession>
<dbReference type="Gene3D" id="3.40.1010.10">
    <property type="entry name" value="Cobalt-precorrin-4 Transmethylase, Domain 1"/>
    <property type="match status" value="1"/>
</dbReference>